<accession>A0ABR3MXW2</accession>
<protein>
    <submittedName>
        <fullName evidence="2">Uncharacterized protein</fullName>
    </submittedName>
</protein>
<proteinExistence type="predicted"/>
<dbReference type="Proteomes" id="UP001558613">
    <property type="component" value="Unassembled WGS sequence"/>
</dbReference>
<sequence length="153" mass="17639">MLEEKNKPFQYPTQCCLKSLGQTAIFNMGGCQEIEEFPATGPQRFITPLKTRSPIVKVDETDQQEKTTLMKNCAQQPLNLFLLPSIYAKVHKNTAESTNTRKKRNIRPSSTKTRSRTFKHNSFPLSILQAMKNSILPNNEKKKKNKRKKKKNK</sequence>
<feature type="region of interest" description="Disordered" evidence="1">
    <location>
        <begin position="93"/>
        <end position="153"/>
    </location>
</feature>
<dbReference type="EMBL" id="JAYMGO010000008">
    <property type="protein sequence ID" value="KAL1269477.1"/>
    <property type="molecule type" value="Genomic_DNA"/>
</dbReference>
<evidence type="ECO:0000313" key="2">
    <source>
        <dbReference type="EMBL" id="KAL1269477.1"/>
    </source>
</evidence>
<evidence type="ECO:0000256" key="1">
    <source>
        <dbReference type="SAM" id="MobiDB-lite"/>
    </source>
</evidence>
<gene>
    <name evidence="2" type="ORF">QQF64_031766</name>
</gene>
<name>A0ABR3MXW2_9TELE</name>
<keyword evidence="3" id="KW-1185">Reference proteome</keyword>
<evidence type="ECO:0000313" key="3">
    <source>
        <dbReference type="Proteomes" id="UP001558613"/>
    </source>
</evidence>
<feature type="non-terminal residue" evidence="2">
    <location>
        <position position="153"/>
    </location>
</feature>
<comment type="caution">
    <text evidence="2">The sequence shown here is derived from an EMBL/GenBank/DDBJ whole genome shotgun (WGS) entry which is preliminary data.</text>
</comment>
<organism evidence="2 3">
    <name type="scientific">Cirrhinus molitorella</name>
    <name type="common">mud carp</name>
    <dbReference type="NCBI Taxonomy" id="172907"/>
    <lineage>
        <taxon>Eukaryota</taxon>
        <taxon>Metazoa</taxon>
        <taxon>Chordata</taxon>
        <taxon>Craniata</taxon>
        <taxon>Vertebrata</taxon>
        <taxon>Euteleostomi</taxon>
        <taxon>Actinopterygii</taxon>
        <taxon>Neopterygii</taxon>
        <taxon>Teleostei</taxon>
        <taxon>Ostariophysi</taxon>
        <taxon>Cypriniformes</taxon>
        <taxon>Cyprinidae</taxon>
        <taxon>Labeoninae</taxon>
        <taxon>Labeonini</taxon>
        <taxon>Cirrhinus</taxon>
    </lineage>
</organism>
<feature type="compositionally biased region" description="Basic residues" evidence="1">
    <location>
        <begin position="141"/>
        <end position="153"/>
    </location>
</feature>
<reference evidence="2 3" key="1">
    <citation type="submission" date="2023-09" db="EMBL/GenBank/DDBJ databases">
        <authorList>
            <person name="Wang M."/>
        </authorList>
    </citation>
    <scope>NUCLEOTIDE SEQUENCE [LARGE SCALE GENOMIC DNA]</scope>
    <source>
        <strain evidence="2">GT-2023</strain>
        <tissue evidence="2">Liver</tissue>
    </source>
</reference>